<evidence type="ECO:0008006" key="3">
    <source>
        <dbReference type="Google" id="ProtNLM"/>
    </source>
</evidence>
<sequence>MLEQILSSVARTKILKFFCVHSKEKFFVRELARRLNVQLNSIRRELANLEKFGFLKSEEQTSKKYYYANLGFSLFPEIKNLVFKSLALEEMDTAGRMSKVDGLKLLVFTGVLAESPASTDVLIVGKVDKTKFDKYLRKIAEGLPEDLRYTFLPLQEYLYRTEITDKFIYDIWANKHVVVVDKISKGIELKRLEDYQFKHFKE</sequence>
<accession>A0A1G2BZZ0</accession>
<protein>
    <recommendedName>
        <fullName evidence="3">HTH arsR-type domain-containing protein</fullName>
    </recommendedName>
</protein>
<gene>
    <name evidence="1" type="ORF">A2406_04035</name>
</gene>
<evidence type="ECO:0000313" key="1">
    <source>
        <dbReference type="EMBL" id="OGY93707.1"/>
    </source>
</evidence>
<dbReference type="EMBL" id="MHKQ01000018">
    <property type="protein sequence ID" value="OGY93707.1"/>
    <property type="molecule type" value="Genomic_DNA"/>
</dbReference>
<dbReference type="CDD" id="cd00090">
    <property type="entry name" value="HTH_ARSR"/>
    <property type="match status" value="1"/>
</dbReference>
<name>A0A1G2BZZ0_9BACT</name>
<proteinExistence type="predicted"/>
<organism evidence="1 2">
    <name type="scientific">Candidatus Komeilibacteria bacterium RIFOXYC1_FULL_37_11</name>
    <dbReference type="NCBI Taxonomy" id="1798555"/>
    <lineage>
        <taxon>Bacteria</taxon>
        <taxon>Candidatus Komeiliibacteriota</taxon>
    </lineage>
</organism>
<dbReference type="InterPro" id="IPR036390">
    <property type="entry name" value="WH_DNA-bd_sf"/>
</dbReference>
<dbReference type="InterPro" id="IPR011991">
    <property type="entry name" value="ArsR-like_HTH"/>
</dbReference>
<dbReference type="Proteomes" id="UP000177626">
    <property type="component" value="Unassembled WGS sequence"/>
</dbReference>
<dbReference type="SUPFAM" id="SSF46785">
    <property type="entry name" value="Winged helix' DNA-binding domain"/>
    <property type="match status" value="1"/>
</dbReference>
<dbReference type="Gene3D" id="1.10.10.10">
    <property type="entry name" value="Winged helix-like DNA-binding domain superfamily/Winged helix DNA-binding domain"/>
    <property type="match status" value="1"/>
</dbReference>
<dbReference type="InterPro" id="IPR036388">
    <property type="entry name" value="WH-like_DNA-bd_sf"/>
</dbReference>
<reference evidence="1 2" key="1">
    <citation type="journal article" date="2016" name="Nat. Commun.">
        <title>Thousands of microbial genomes shed light on interconnected biogeochemical processes in an aquifer system.</title>
        <authorList>
            <person name="Anantharaman K."/>
            <person name="Brown C.T."/>
            <person name="Hug L.A."/>
            <person name="Sharon I."/>
            <person name="Castelle C.J."/>
            <person name="Probst A.J."/>
            <person name="Thomas B.C."/>
            <person name="Singh A."/>
            <person name="Wilkins M.J."/>
            <person name="Karaoz U."/>
            <person name="Brodie E.L."/>
            <person name="Williams K.H."/>
            <person name="Hubbard S.S."/>
            <person name="Banfield J.F."/>
        </authorList>
    </citation>
    <scope>NUCLEOTIDE SEQUENCE [LARGE SCALE GENOMIC DNA]</scope>
</reference>
<evidence type="ECO:0000313" key="2">
    <source>
        <dbReference type="Proteomes" id="UP000177626"/>
    </source>
</evidence>
<comment type="caution">
    <text evidence="1">The sequence shown here is derived from an EMBL/GenBank/DDBJ whole genome shotgun (WGS) entry which is preliminary data.</text>
</comment>
<dbReference type="AlphaFoldDB" id="A0A1G2BZZ0"/>